<proteinExistence type="inferred from homology"/>
<dbReference type="Gene3D" id="1.10.530.40">
    <property type="match status" value="1"/>
</dbReference>
<organism evidence="4 5">
    <name type="scientific">Lampropedia aestuarii</name>
    <dbReference type="NCBI Taxonomy" id="2562762"/>
    <lineage>
        <taxon>Bacteria</taxon>
        <taxon>Pseudomonadati</taxon>
        <taxon>Pseudomonadota</taxon>
        <taxon>Betaproteobacteria</taxon>
        <taxon>Burkholderiales</taxon>
        <taxon>Comamonadaceae</taxon>
        <taxon>Lampropedia</taxon>
    </lineage>
</organism>
<evidence type="ECO:0000313" key="4">
    <source>
        <dbReference type="EMBL" id="THJ32861.1"/>
    </source>
</evidence>
<sequence length="202" mass="21840">MPTVLKQRLLAAAFSLSVVASGGYLLYDSGQPSAAVVLAHEVGAFYESSGKHIGTPYVDTLGKGQPWTVCNGVTGPAVDPKRYYSPAECQALEMAILQRSERAARGMFLYWDDYNVWVQASIIDMLYNLGDASLVSSTLLRKANAGDLDGACAEMARWVFGTVNGQRSRLQGLVNRRATTQELCAQWGRDGHWSAGLSEEGA</sequence>
<keyword evidence="3" id="KW-0378">Hydrolase</keyword>
<dbReference type="AlphaFoldDB" id="A0A4S5BPK9"/>
<dbReference type="InterPro" id="IPR002196">
    <property type="entry name" value="Glyco_hydro_24"/>
</dbReference>
<protein>
    <recommendedName>
        <fullName evidence="3">Lysozyme</fullName>
        <ecNumber evidence="3">3.2.1.17</ecNumber>
    </recommendedName>
</protein>
<evidence type="ECO:0000256" key="1">
    <source>
        <dbReference type="ARBA" id="ARBA00022529"/>
    </source>
</evidence>
<dbReference type="InterPro" id="IPR023347">
    <property type="entry name" value="Lysozyme_dom_sf"/>
</dbReference>
<keyword evidence="3" id="KW-0326">Glycosidase</keyword>
<gene>
    <name evidence="4" type="ORF">E8K88_10960</name>
</gene>
<evidence type="ECO:0000256" key="3">
    <source>
        <dbReference type="RuleBase" id="RU003788"/>
    </source>
</evidence>
<comment type="catalytic activity">
    <reaction evidence="3">
        <text>Hydrolysis of (1-&gt;4)-beta-linkages between N-acetylmuramic acid and N-acetyl-D-glucosamine residues in a peptidoglycan and between N-acetyl-D-glucosamine residues in chitodextrins.</text>
        <dbReference type="EC" id="3.2.1.17"/>
    </reaction>
</comment>
<dbReference type="Proteomes" id="UP000306236">
    <property type="component" value="Unassembled WGS sequence"/>
</dbReference>
<dbReference type="PANTHER" id="PTHR38107">
    <property type="match status" value="1"/>
</dbReference>
<dbReference type="InterPro" id="IPR023346">
    <property type="entry name" value="Lysozyme-like_dom_sf"/>
</dbReference>
<dbReference type="GO" id="GO:0031640">
    <property type="term" value="P:killing of cells of another organism"/>
    <property type="evidence" value="ECO:0007669"/>
    <property type="project" value="UniProtKB-KW"/>
</dbReference>
<comment type="similarity">
    <text evidence="3">Belongs to the glycosyl hydrolase 24 family.</text>
</comment>
<dbReference type="EMBL" id="SSWX01000013">
    <property type="protein sequence ID" value="THJ32861.1"/>
    <property type="molecule type" value="Genomic_DNA"/>
</dbReference>
<dbReference type="OrthoDB" id="5327667at2"/>
<comment type="caution">
    <text evidence="4">The sequence shown here is derived from an EMBL/GenBank/DDBJ whole genome shotgun (WGS) entry which is preliminary data.</text>
</comment>
<keyword evidence="5" id="KW-1185">Reference proteome</keyword>
<dbReference type="GO" id="GO:0003796">
    <property type="term" value="F:lysozyme activity"/>
    <property type="evidence" value="ECO:0007669"/>
    <property type="project" value="UniProtKB-EC"/>
</dbReference>
<dbReference type="PANTHER" id="PTHR38107:SF3">
    <property type="entry name" value="LYSOZYME RRRD-RELATED"/>
    <property type="match status" value="1"/>
</dbReference>
<dbReference type="GO" id="GO:0009253">
    <property type="term" value="P:peptidoglycan catabolic process"/>
    <property type="evidence" value="ECO:0007669"/>
    <property type="project" value="InterPro"/>
</dbReference>
<evidence type="ECO:0000313" key="5">
    <source>
        <dbReference type="Proteomes" id="UP000306236"/>
    </source>
</evidence>
<dbReference type="Pfam" id="PF00959">
    <property type="entry name" value="Phage_lysozyme"/>
    <property type="match status" value="1"/>
</dbReference>
<reference evidence="4 5" key="1">
    <citation type="submission" date="2019-04" db="EMBL/GenBank/DDBJ databases">
        <title>Lampropedia sp YIM MLB12 draf genome.</title>
        <authorList>
            <person name="Wang Y.-X."/>
        </authorList>
    </citation>
    <scope>NUCLEOTIDE SEQUENCE [LARGE SCALE GENOMIC DNA]</scope>
    <source>
        <strain evidence="4 5">YIM MLB12</strain>
    </source>
</reference>
<name>A0A4S5BPK9_9BURK</name>
<evidence type="ECO:0000256" key="2">
    <source>
        <dbReference type="ARBA" id="ARBA00022638"/>
    </source>
</evidence>
<dbReference type="EC" id="3.2.1.17" evidence="3"/>
<dbReference type="SUPFAM" id="SSF53955">
    <property type="entry name" value="Lysozyme-like"/>
    <property type="match status" value="1"/>
</dbReference>
<dbReference type="GO" id="GO:0042742">
    <property type="term" value="P:defense response to bacterium"/>
    <property type="evidence" value="ECO:0007669"/>
    <property type="project" value="UniProtKB-KW"/>
</dbReference>
<accession>A0A4S5BPK9</accession>
<dbReference type="GO" id="GO:0016998">
    <property type="term" value="P:cell wall macromolecule catabolic process"/>
    <property type="evidence" value="ECO:0007669"/>
    <property type="project" value="InterPro"/>
</dbReference>
<keyword evidence="1 3" id="KW-0929">Antimicrobial</keyword>
<dbReference type="InterPro" id="IPR051018">
    <property type="entry name" value="Bacteriophage_GH24"/>
</dbReference>
<keyword evidence="2 3" id="KW-0081">Bacteriolytic enzyme</keyword>